<dbReference type="RefSeq" id="WP_270072428.1">
    <property type="nucleotide sequence ID" value="NZ_JAJAQC010000018.1"/>
</dbReference>
<evidence type="ECO:0000256" key="1">
    <source>
        <dbReference type="SAM" id="MobiDB-lite"/>
    </source>
</evidence>
<accession>A0A9X3NKT8</accession>
<dbReference type="Proteomes" id="UP001140076">
    <property type="component" value="Unassembled WGS sequence"/>
</dbReference>
<keyword evidence="3" id="KW-1185">Reference proteome</keyword>
<dbReference type="AlphaFoldDB" id="A0A9X3NKT8"/>
<organism evidence="2 3">
    <name type="scientific">Streptomonospora mangrovi</name>
    <dbReference type="NCBI Taxonomy" id="2883123"/>
    <lineage>
        <taxon>Bacteria</taxon>
        <taxon>Bacillati</taxon>
        <taxon>Actinomycetota</taxon>
        <taxon>Actinomycetes</taxon>
        <taxon>Streptosporangiales</taxon>
        <taxon>Nocardiopsidaceae</taxon>
        <taxon>Streptomonospora</taxon>
    </lineage>
</organism>
<dbReference type="NCBIfam" id="NF045478">
    <property type="entry name" value="XF1762_fam"/>
    <property type="match status" value="1"/>
</dbReference>
<sequence>MSLHLVPVPFAEARAFIEVWHRHLGPPRGHKFSLGAADDSGVLVAVAIVGRPVARGLDNGRTLEVTRLATDGTPNACSMLLAAAWRAAKALGYRRLVTYTRAEEPGTSLRAAGWRPVAAMPPRTDWHPPHGLHTRGPARTRWEAP</sequence>
<dbReference type="SUPFAM" id="SSF55729">
    <property type="entry name" value="Acyl-CoA N-acyltransferases (Nat)"/>
    <property type="match status" value="1"/>
</dbReference>
<dbReference type="EMBL" id="JAJAQC010000018">
    <property type="protein sequence ID" value="MDA0565148.1"/>
    <property type="molecule type" value="Genomic_DNA"/>
</dbReference>
<reference evidence="2" key="1">
    <citation type="submission" date="2021-10" db="EMBL/GenBank/DDBJ databases">
        <title>Streptomonospora sp. nov., isolated from mangrove soil.</title>
        <authorList>
            <person name="Chen X."/>
            <person name="Ge X."/>
            <person name="Liu W."/>
        </authorList>
    </citation>
    <scope>NUCLEOTIDE SEQUENCE</scope>
    <source>
        <strain evidence="2">S1-112</strain>
    </source>
</reference>
<dbReference type="InterPro" id="IPR016181">
    <property type="entry name" value="Acyl_CoA_acyltransferase"/>
</dbReference>
<comment type="caution">
    <text evidence="2">The sequence shown here is derived from an EMBL/GenBank/DDBJ whole genome shotgun (WGS) entry which is preliminary data.</text>
</comment>
<evidence type="ECO:0000313" key="3">
    <source>
        <dbReference type="Proteomes" id="UP001140076"/>
    </source>
</evidence>
<gene>
    <name evidence="2" type="ORF">LG943_12595</name>
</gene>
<name>A0A9X3NKT8_9ACTN</name>
<protein>
    <submittedName>
        <fullName evidence="2">Uncharacterized protein</fullName>
    </submittedName>
</protein>
<proteinExistence type="predicted"/>
<evidence type="ECO:0000313" key="2">
    <source>
        <dbReference type="EMBL" id="MDA0565148.1"/>
    </source>
</evidence>
<dbReference type="InterPro" id="IPR053780">
    <property type="entry name" value="Gp66-like"/>
</dbReference>
<feature type="region of interest" description="Disordered" evidence="1">
    <location>
        <begin position="120"/>
        <end position="145"/>
    </location>
</feature>